<proteinExistence type="predicted"/>
<dbReference type="EMBL" id="LR746270">
    <property type="protein sequence ID" value="CAA7400126.1"/>
    <property type="molecule type" value="Genomic_DNA"/>
</dbReference>
<evidence type="ECO:0000313" key="3">
    <source>
        <dbReference type="Proteomes" id="UP000663760"/>
    </source>
</evidence>
<evidence type="ECO:0000313" key="1">
    <source>
        <dbReference type="EMBL" id="CAA2624140.1"/>
    </source>
</evidence>
<name>A0A7I8KS36_SPIIN</name>
<gene>
    <name evidence="1" type="ORF">SI7747_07010023</name>
    <name evidence="2" type="ORF">SI8410_07010796</name>
</gene>
<dbReference type="EMBL" id="LR743594">
    <property type="protein sequence ID" value="CAA2624140.1"/>
    <property type="molecule type" value="Genomic_DNA"/>
</dbReference>
<reference evidence="2" key="1">
    <citation type="submission" date="2020-02" db="EMBL/GenBank/DDBJ databases">
        <authorList>
            <person name="Scholz U."/>
            <person name="Mascher M."/>
            <person name="Fiebig A."/>
        </authorList>
    </citation>
    <scope>NUCLEOTIDE SEQUENCE</scope>
</reference>
<organism evidence="2 3">
    <name type="scientific">Spirodela intermedia</name>
    <name type="common">Intermediate duckweed</name>
    <dbReference type="NCBI Taxonomy" id="51605"/>
    <lineage>
        <taxon>Eukaryota</taxon>
        <taxon>Viridiplantae</taxon>
        <taxon>Streptophyta</taxon>
        <taxon>Embryophyta</taxon>
        <taxon>Tracheophyta</taxon>
        <taxon>Spermatophyta</taxon>
        <taxon>Magnoliopsida</taxon>
        <taxon>Liliopsida</taxon>
        <taxon>Araceae</taxon>
        <taxon>Lemnoideae</taxon>
        <taxon>Spirodela</taxon>
    </lineage>
</organism>
<protein>
    <submittedName>
        <fullName evidence="2">Uncharacterized protein</fullName>
    </submittedName>
</protein>
<accession>A0A7I8KS36</accession>
<sequence length="34" mass="4191">MQIDQVIEARRNYPSKLLLIFLSHQFKPRLIFFQ</sequence>
<dbReference type="Proteomes" id="UP000663760">
    <property type="component" value="Chromosome 7"/>
</dbReference>
<dbReference type="AlphaFoldDB" id="A0A7I8KS36"/>
<keyword evidence="3" id="KW-1185">Reference proteome</keyword>
<evidence type="ECO:0000313" key="2">
    <source>
        <dbReference type="EMBL" id="CAA7400126.1"/>
    </source>
</evidence>